<keyword evidence="2" id="KW-0229">DNA integration</keyword>
<comment type="caution">
    <text evidence="6">The sequence shown here is derived from an EMBL/GenBank/DDBJ whole genome shotgun (WGS) entry which is preliminary data.</text>
</comment>
<dbReference type="RefSeq" id="WP_344028151.1">
    <property type="nucleotide sequence ID" value="NZ_BAAABX010000051.1"/>
</dbReference>
<accession>A0ABP3ISJ8</accession>
<dbReference type="InterPro" id="IPR004107">
    <property type="entry name" value="Integrase_SAM-like_N"/>
</dbReference>
<keyword evidence="4" id="KW-0233">DNA recombination</keyword>
<dbReference type="Pfam" id="PF00589">
    <property type="entry name" value="Phage_integrase"/>
    <property type="match status" value="1"/>
</dbReference>
<comment type="similarity">
    <text evidence="1">Belongs to the 'phage' integrase family.</text>
</comment>
<dbReference type="PANTHER" id="PTHR30349">
    <property type="entry name" value="PHAGE INTEGRASE-RELATED"/>
    <property type="match status" value="1"/>
</dbReference>
<evidence type="ECO:0000256" key="4">
    <source>
        <dbReference type="ARBA" id="ARBA00023172"/>
    </source>
</evidence>
<evidence type="ECO:0000259" key="5">
    <source>
        <dbReference type="PROSITE" id="PS51898"/>
    </source>
</evidence>
<dbReference type="Pfam" id="PF14659">
    <property type="entry name" value="Phage_int_SAM_3"/>
    <property type="match status" value="1"/>
</dbReference>
<gene>
    <name evidence="6" type="ORF">GCM10010357_49210</name>
</gene>
<dbReference type="InterPro" id="IPR050090">
    <property type="entry name" value="Tyrosine_recombinase_XerCD"/>
</dbReference>
<keyword evidence="7" id="KW-1185">Reference proteome</keyword>
<evidence type="ECO:0000313" key="6">
    <source>
        <dbReference type="EMBL" id="GAA0421950.1"/>
    </source>
</evidence>
<dbReference type="InterPro" id="IPR010998">
    <property type="entry name" value="Integrase_recombinase_N"/>
</dbReference>
<organism evidence="6 7">
    <name type="scientific">Streptomyces luteireticuli</name>
    <dbReference type="NCBI Taxonomy" id="173858"/>
    <lineage>
        <taxon>Bacteria</taxon>
        <taxon>Bacillati</taxon>
        <taxon>Actinomycetota</taxon>
        <taxon>Actinomycetes</taxon>
        <taxon>Kitasatosporales</taxon>
        <taxon>Streptomycetaceae</taxon>
        <taxon>Streptomyces</taxon>
    </lineage>
</organism>
<dbReference type="PROSITE" id="PS51898">
    <property type="entry name" value="TYR_RECOMBINASE"/>
    <property type="match status" value="1"/>
</dbReference>
<reference evidence="7" key="1">
    <citation type="journal article" date="2019" name="Int. J. Syst. Evol. Microbiol.">
        <title>The Global Catalogue of Microorganisms (GCM) 10K type strain sequencing project: providing services to taxonomists for standard genome sequencing and annotation.</title>
        <authorList>
            <consortium name="The Broad Institute Genomics Platform"/>
            <consortium name="The Broad Institute Genome Sequencing Center for Infectious Disease"/>
            <person name="Wu L."/>
            <person name="Ma J."/>
        </authorList>
    </citation>
    <scope>NUCLEOTIDE SEQUENCE [LARGE SCALE GENOMIC DNA]</scope>
    <source>
        <strain evidence="7">JCM 4788</strain>
    </source>
</reference>
<evidence type="ECO:0000313" key="7">
    <source>
        <dbReference type="Proteomes" id="UP001500879"/>
    </source>
</evidence>
<name>A0ABP3ISJ8_9ACTN</name>
<dbReference type="Gene3D" id="1.10.443.10">
    <property type="entry name" value="Intergrase catalytic core"/>
    <property type="match status" value="1"/>
</dbReference>
<dbReference type="PANTHER" id="PTHR30349:SF64">
    <property type="entry name" value="PROPHAGE INTEGRASE INTD-RELATED"/>
    <property type="match status" value="1"/>
</dbReference>
<keyword evidence="3" id="KW-0238">DNA-binding</keyword>
<dbReference type="InterPro" id="IPR011010">
    <property type="entry name" value="DNA_brk_join_enz"/>
</dbReference>
<dbReference type="InterPro" id="IPR013762">
    <property type="entry name" value="Integrase-like_cat_sf"/>
</dbReference>
<proteinExistence type="inferred from homology"/>
<sequence>MKVENDKREHTYLDPEAGKVPVRVYAREWLERRSIKDTTRANYERFIELHLIPRIGSKTMLGVGPSDIEKMCKSMCDGGLSRRTVYHSIMVPLRSIFNSAVAEKCIAESPVALAVLPKIKTKRVDEKSLPNAKAVREISAAIRKDWAISVSLMAGCGLRIGEVLAVKHTDFEDGVLRLRRQFVRIKRDGVYKAELSPLKAREEGEWRDVPVPPYVQAAVERHVELYGVGRDGYLMRAHHGGEVLDSNYRTDFKRAVKNAGYGDEPWTAHSLRHFFASNAIAGGVSLLEVSRWLGHATIQITADIYGHLTPDSGDKLRVVMDRVLSGADVAGADIEYRAGSVLTARAEE</sequence>
<dbReference type="EMBL" id="BAAABX010000051">
    <property type="protein sequence ID" value="GAA0421950.1"/>
    <property type="molecule type" value="Genomic_DNA"/>
</dbReference>
<dbReference type="Gene3D" id="1.10.150.130">
    <property type="match status" value="1"/>
</dbReference>
<protein>
    <submittedName>
        <fullName evidence="6">Site-specific integrase</fullName>
    </submittedName>
</protein>
<evidence type="ECO:0000256" key="3">
    <source>
        <dbReference type="ARBA" id="ARBA00023125"/>
    </source>
</evidence>
<dbReference type="CDD" id="cd01189">
    <property type="entry name" value="INT_ICEBs1_C_like"/>
    <property type="match status" value="1"/>
</dbReference>
<dbReference type="InterPro" id="IPR002104">
    <property type="entry name" value="Integrase_catalytic"/>
</dbReference>
<dbReference type="Proteomes" id="UP001500879">
    <property type="component" value="Unassembled WGS sequence"/>
</dbReference>
<evidence type="ECO:0000256" key="1">
    <source>
        <dbReference type="ARBA" id="ARBA00008857"/>
    </source>
</evidence>
<dbReference type="SUPFAM" id="SSF56349">
    <property type="entry name" value="DNA breaking-rejoining enzymes"/>
    <property type="match status" value="1"/>
</dbReference>
<evidence type="ECO:0000256" key="2">
    <source>
        <dbReference type="ARBA" id="ARBA00022908"/>
    </source>
</evidence>
<feature type="domain" description="Tyr recombinase" evidence="5">
    <location>
        <begin position="115"/>
        <end position="321"/>
    </location>
</feature>